<reference evidence="1" key="1">
    <citation type="submission" date="2018-02" db="EMBL/GenBank/DDBJ databases">
        <title>Rhizophora mucronata_Transcriptome.</title>
        <authorList>
            <person name="Meera S.P."/>
            <person name="Sreeshan A."/>
            <person name="Augustine A."/>
        </authorList>
    </citation>
    <scope>NUCLEOTIDE SEQUENCE</scope>
    <source>
        <tissue evidence="1">Leaf</tissue>
    </source>
</reference>
<protein>
    <submittedName>
        <fullName evidence="1">Uncharacterized protein</fullName>
    </submittedName>
</protein>
<accession>A0A2P2QBC4</accession>
<sequence>MNLIFVSGFRYITGPSLTGEGELNC</sequence>
<organism evidence="1">
    <name type="scientific">Rhizophora mucronata</name>
    <name type="common">Asiatic mangrove</name>
    <dbReference type="NCBI Taxonomy" id="61149"/>
    <lineage>
        <taxon>Eukaryota</taxon>
        <taxon>Viridiplantae</taxon>
        <taxon>Streptophyta</taxon>
        <taxon>Embryophyta</taxon>
        <taxon>Tracheophyta</taxon>
        <taxon>Spermatophyta</taxon>
        <taxon>Magnoliopsida</taxon>
        <taxon>eudicotyledons</taxon>
        <taxon>Gunneridae</taxon>
        <taxon>Pentapetalae</taxon>
        <taxon>rosids</taxon>
        <taxon>fabids</taxon>
        <taxon>Malpighiales</taxon>
        <taxon>Rhizophoraceae</taxon>
        <taxon>Rhizophora</taxon>
    </lineage>
</organism>
<proteinExistence type="predicted"/>
<dbReference type="AlphaFoldDB" id="A0A2P2QBC4"/>
<name>A0A2P2QBC4_RHIMU</name>
<evidence type="ECO:0000313" key="1">
    <source>
        <dbReference type="EMBL" id="MBX64286.1"/>
    </source>
</evidence>
<dbReference type="EMBL" id="GGEC01083802">
    <property type="protein sequence ID" value="MBX64286.1"/>
    <property type="molecule type" value="Transcribed_RNA"/>
</dbReference>